<organism evidence="1 2">
    <name type="scientific">Micromonospora sonneratiae</name>
    <dbReference type="NCBI Taxonomy" id="1184706"/>
    <lineage>
        <taxon>Bacteria</taxon>
        <taxon>Bacillati</taxon>
        <taxon>Actinomycetota</taxon>
        <taxon>Actinomycetes</taxon>
        <taxon>Micromonosporales</taxon>
        <taxon>Micromonosporaceae</taxon>
        <taxon>Micromonospora</taxon>
    </lineage>
</organism>
<proteinExistence type="predicted"/>
<evidence type="ECO:0000313" key="2">
    <source>
        <dbReference type="Proteomes" id="UP001597260"/>
    </source>
</evidence>
<dbReference type="Proteomes" id="UP001597260">
    <property type="component" value="Unassembled WGS sequence"/>
</dbReference>
<gene>
    <name evidence="1" type="ORF">ACFQ4H_23655</name>
</gene>
<accession>A0ABW3YKB5</accession>
<keyword evidence="2" id="KW-1185">Reference proteome</keyword>
<sequence>MPQDLSKLVLDPDVTRHEFRRVASIVGWTIRGFGSDEPDEPFEEAWGTRGQRREVHFVEDPFIGLSYLLLEPADRDTVLKELDGQLHIWSTAEAIEAARNPSDSQLRAQLVRILALSAPAVQEPASLATLRAAAQDEAAEVRESVVLSSAYLPTWPAVHKLLADMAESDPVPALRADAQAMLDTLNSDPELAE</sequence>
<comment type="caution">
    <text evidence="1">The sequence shown here is derived from an EMBL/GenBank/DDBJ whole genome shotgun (WGS) entry which is preliminary data.</text>
</comment>
<name>A0ABW3YKB5_9ACTN</name>
<evidence type="ECO:0000313" key="1">
    <source>
        <dbReference type="EMBL" id="MFD1324086.1"/>
    </source>
</evidence>
<reference evidence="2" key="1">
    <citation type="journal article" date="2019" name="Int. J. Syst. Evol. Microbiol.">
        <title>The Global Catalogue of Microorganisms (GCM) 10K type strain sequencing project: providing services to taxonomists for standard genome sequencing and annotation.</title>
        <authorList>
            <consortium name="The Broad Institute Genomics Platform"/>
            <consortium name="The Broad Institute Genome Sequencing Center for Infectious Disease"/>
            <person name="Wu L."/>
            <person name="Ma J."/>
        </authorList>
    </citation>
    <scope>NUCLEOTIDE SEQUENCE [LARGE SCALE GENOMIC DNA]</scope>
    <source>
        <strain evidence="2">JCM 31037</strain>
    </source>
</reference>
<protein>
    <submittedName>
        <fullName evidence="1">HEAT repeat domain-containing protein</fullName>
    </submittedName>
</protein>
<dbReference type="RefSeq" id="WP_377574132.1">
    <property type="nucleotide sequence ID" value="NZ_JBHTMP010000041.1"/>
</dbReference>
<dbReference type="EMBL" id="JBHTMP010000041">
    <property type="protein sequence ID" value="MFD1324086.1"/>
    <property type="molecule type" value="Genomic_DNA"/>
</dbReference>
<dbReference type="Pfam" id="PF13646">
    <property type="entry name" value="HEAT_2"/>
    <property type="match status" value="1"/>
</dbReference>